<dbReference type="GO" id="GO:0015934">
    <property type="term" value="C:large ribosomal subunit"/>
    <property type="evidence" value="ECO:0007669"/>
    <property type="project" value="InterPro"/>
</dbReference>
<comment type="subunit">
    <text evidence="6">Part of the ribosomal stalk of the 50S ribosomal subunit. The N-terminus interacts with L11 and the large rRNA to form the base of the stalk. The C-terminus forms an elongated spine to which L12 dimers bind in a sequential fashion forming a multimeric L10(L12)X complex.</text>
</comment>
<dbReference type="InterPro" id="IPR022973">
    <property type="entry name" value="Ribosomal_uL10_bac"/>
</dbReference>
<proteinExistence type="inferred from homology"/>
<dbReference type="InterPro" id="IPR001790">
    <property type="entry name" value="Ribosomal_uL10"/>
</dbReference>
<dbReference type="GO" id="GO:0006412">
    <property type="term" value="P:translation"/>
    <property type="evidence" value="ECO:0007669"/>
    <property type="project" value="UniProtKB-UniRule"/>
</dbReference>
<dbReference type="InterPro" id="IPR043141">
    <property type="entry name" value="Ribosomal_uL10-like_sf"/>
</dbReference>
<dbReference type="PROSITE" id="PS01109">
    <property type="entry name" value="RIBOSOMAL_L10"/>
    <property type="match status" value="1"/>
</dbReference>
<dbReference type="GO" id="GO:0003735">
    <property type="term" value="F:structural constituent of ribosome"/>
    <property type="evidence" value="ECO:0007669"/>
    <property type="project" value="InterPro"/>
</dbReference>
<dbReference type="HAMAP" id="MF_00362">
    <property type="entry name" value="Ribosomal_uL10"/>
    <property type="match status" value="1"/>
</dbReference>
<dbReference type="Pfam" id="PF00466">
    <property type="entry name" value="Ribosomal_L10"/>
    <property type="match status" value="1"/>
</dbReference>
<keyword evidence="4 6" id="KW-0687">Ribonucleoprotein</keyword>
<dbReference type="GO" id="GO:0070180">
    <property type="term" value="F:large ribosomal subunit rRNA binding"/>
    <property type="evidence" value="ECO:0007669"/>
    <property type="project" value="UniProtKB-UniRule"/>
</dbReference>
<evidence type="ECO:0000256" key="4">
    <source>
        <dbReference type="ARBA" id="ARBA00023274"/>
    </source>
</evidence>
<keyword evidence="6" id="KW-0694">RNA-binding</keyword>
<evidence type="ECO:0000256" key="2">
    <source>
        <dbReference type="ARBA" id="ARBA00008889"/>
    </source>
</evidence>
<dbReference type="OrthoDB" id="9791972at2"/>
<keyword evidence="8" id="KW-1185">Reference proteome</keyword>
<evidence type="ECO:0000256" key="1">
    <source>
        <dbReference type="ARBA" id="ARBA00002633"/>
    </source>
</evidence>
<dbReference type="InterPro" id="IPR047865">
    <property type="entry name" value="Ribosomal_uL10_bac_type"/>
</dbReference>
<protein>
    <recommendedName>
        <fullName evidence="5 6">Large ribosomal subunit protein uL10</fullName>
    </recommendedName>
</protein>
<dbReference type="RefSeq" id="WP_119377173.1">
    <property type="nucleotide sequence ID" value="NZ_QWFX01000014.1"/>
</dbReference>
<evidence type="ECO:0000313" key="7">
    <source>
        <dbReference type="EMBL" id="RIJ27059.1"/>
    </source>
</evidence>
<comment type="function">
    <text evidence="1 6">Forms part of the ribosomal stalk, playing a central role in the interaction of the ribosome with GTP-bound translation factors.</text>
</comment>
<organism evidence="7 8">
    <name type="scientific">Henriciella mobilis</name>
    <dbReference type="NCBI Taxonomy" id="2305467"/>
    <lineage>
        <taxon>Bacteria</taxon>
        <taxon>Pseudomonadati</taxon>
        <taxon>Pseudomonadota</taxon>
        <taxon>Alphaproteobacteria</taxon>
        <taxon>Hyphomonadales</taxon>
        <taxon>Hyphomonadaceae</taxon>
        <taxon>Henriciella</taxon>
    </lineage>
</organism>
<name>A0A399RC02_9PROT</name>
<sequence length="171" mass="17754">MDKAGKAESLKTLRGVFEESGVVVVARYTGLTVAEMTKLRGGLREQGAALKVVKNRLAKIALDGKGGDAALELFQDQTVIAYSPDPVAAAKAAADFAKENEKLVLIGAIMDEQVLDASGVQDLAKLPSLDQLRGKLIGLIQAPATKVAGVVQAPAGQLARVISAYANKDAA</sequence>
<evidence type="ECO:0000256" key="3">
    <source>
        <dbReference type="ARBA" id="ARBA00022980"/>
    </source>
</evidence>
<evidence type="ECO:0000256" key="6">
    <source>
        <dbReference type="HAMAP-Rule" id="MF_00362"/>
    </source>
</evidence>
<dbReference type="SUPFAM" id="SSF160369">
    <property type="entry name" value="Ribosomal protein L10-like"/>
    <property type="match status" value="1"/>
</dbReference>
<dbReference type="Gene3D" id="3.30.70.1730">
    <property type="match status" value="1"/>
</dbReference>
<keyword evidence="6" id="KW-0699">rRNA-binding</keyword>
<gene>
    <name evidence="6" type="primary">rplJ</name>
    <name evidence="7" type="ORF">D1223_14570</name>
</gene>
<dbReference type="AlphaFoldDB" id="A0A399RC02"/>
<dbReference type="NCBIfam" id="NF000955">
    <property type="entry name" value="PRK00099.1-1"/>
    <property type="match status" value="1"/>
</dbReference>
<dbReference type="InterPro" id="IPR002363">
    <property type="entry name" value="Ribosomal_uL10_CS_bac"/>
</dbReference>
<evidence type="ECO:0000313" key="8">
    <source>
        <dbReference type="Proteomes" id="UP000266385"/>
    </source>
</evidence>
<comment type="similarity">
    <text evidence="2 6">Belongs to the universal ribosomal protein uL10 family.</text>
</comment>
<keyword evidence="3 6" id="KW-0689">Ribosomal protein</keyword>
<dbReference type="EMBL" id="QWFX01000014">
    <property type="protein sequence ID" value="RIJ27059.1"/>
    <property type="molecule type" value="Genomic_DNA"/>
</dbReference>
<reference evidence="7 8" key="1">
    <citation type="submission" date="2018-08" db="EMBL/GenBank/DDBJ databases">
        <title>Henriciella mobilis sp. nov., isolated from seawater.</title>
        <authorList>
            <person name="Cheng H."/>
            <person name="Wu Y.-H."/>
            <person name="Xu X.-W."/>
            <person name="Guo L.-L."/>
        </authorList>
    </citation>
    <scope>NUCLEOTIDE SEQUENCE [LARGE SCALE GENOMIC DNA]</scope>
    <source>
        <strain evidence="7 8">JN25</strain>
    </source>
</reference>
<evidence type="ECO:0000256" key="5">
    <source>
        <dbReference type="ARBA" id="ARBA00035202"/>
    </source>
</evidence>
<accession>A0A399RC02</accession>
<dbReference type="PANTHER" id="PTHR11560">
    <property type="entry name" value="39S RIBOSOMAL PROTEIN L10, MITOCHONDRIAL"/>
    <property type="match status" value="1"/>
</dbReference>
<dbReference type="CDD" id="cd05797">
    <property type="entry name" value="Ribosomal_L10"/>
    <property type="match status" value="1"/>
</dbReference>
<comment type="caution">
    <text evidence="7">The sequence shown here is derived from an EMBL/GenBank/DDBJ whole genome shotgun (WGS) entry which is preliminary data.</text>
</comment>
<dbReference type="Proteomes" id="UP000266385">
    <property type="component" value="Unassembled WGS sequence"/>
</dbReference>
<dbReference type="Gene3D" id="6.10.250.290">
    <property type="match status" value="1"/>
</dbReference>